<keyword evidence="1" id="KW-0472">Membrane</keyword>
<keyword evidence="1" id="KW-0812">Transmembrane</keyword>
<dbReference type="Proteomes" id="UP000006251">
    <property type="component" value="Unassembled WGS sequence"/>
</dbReference>
<sequence length="48" mass="5124">MVNFDAIVMGSGNAGLTAAATLQLFQLILLKLNAVQKTGRSLWIAYLS</sequence>
<evidence type="ECO:0000256" key="1">
    <source>
        <dbReference type="SAM" id="Phobius"/>
    </source>
</evidence>
<organism evidence="2 3">
    <name type="scientific">Brumicola pallidula DSM 14239 = ACAM 615</name>
    <dbReference type="NCBI Taxonomy" id="1121922"/>
    <lineage>
        <taxon>Bacteria</taxon>
        <taxon>Pseudomonadati</taxon>
        <taxon>Pseudomonadota</taxon>
        <taxon>Gammaproteobacteria</taxon>
        <taxon>Alteromonadales</taxon>
        <taxon>Alteromonadaceae</taxon>
        <taxon>Brumicola</taxon>
    </lineage>
</organism>
<comment type="caution">
    <text evidence="2">The sequence shown here is derived from an EMBL/GenBank/DDBJ whole genome shotgun (WGS) entry which is preliminary data.</text>
</comment>
<feature type="transmembrane region" description="Helical" evidence="1">
    <location>
        <begin position="6"/>
        <end position="30"/>
    </location>
</feature>
<evidence type="ECO:0000313" key="2">
    <source>
        <dbReference type="EMBL" id="GAC29470.1"/>
    </source>
</evidence>
<dbReference type="AlphaFoldDB" id="K7A1S6"/>
<reference evidence="3" key="1">
    <citation type="journal article" date="2014" name="Environ. Microbiol.">
        <title>Comparative genomics of the marine bacterial genus Glaciecola reveals the high degree of genomic diversity and genomic characteristic for cold adaptation.</title>
        <authorList>
            <person name="Qin Q.L."/>
            <person name="Xie B.B."/>
            <person name="Yu Y."/>
            <person name="Shu Y.L."/>
            <person name="Rong J.C."/>
            <person name="Zhang Y.J."/>
            <person name="Zhao D.L."/>
            <person name="Chen X.L."/>
            <person name="Zhang X.Y."/>
            <person name="Chen B."/>
            <person name="Zhou B.C."/>
            <person name="Zhang Y.Z."/>
        </authorList>
    </citation>
    <scope>NUCLEOTIDE SEQUENCE [LARGE SCALE GENOMIC DNA]</scope>
    <source>
        <strain evidence="3">ACAM 615</strain>
    </source>
</reference>
<name>K7A1S6_9ALTE</name>
<keyword evidence="1" id="KW-1133">Transmembrane helix</keyword>
<keyword evidence="3" id="KW-1185">Reference proteome</keyword>
<evidence type="ECO:0000313" key="3">
    <source>
        <dbReference type="Proteomes" id="UP000006251"/>
    </source>
</evidence>
<proteinExistence type="predicted"/>
<dbReference type="EMBL" id="BAEQ01000045">
    <property type="protein sequence ID" value="GAC29470.1"/>
    <property type="molecule type" value="Genomic_DNA"/>
</dbReference>
<gene>
    <name evidence="2" type="ORF">GPAL_2616</name>
</gene>
<protein>
    <submittedName>
        <fullName evidence="2">Uncharacterized protein</fullName>
    </submittedName>
</protein>
<dbReference type="RefSeq" id="WP_006012435.1">
    <property type="nucleotide sequence ID" value="NZ_AUAV01000011.1"/>
</dbReference>
<accession>K7A1S6</accession>